<dbReference type="SUPFAM" id="SSF75005">
    <property type="entry name" value="Arabinanase/levansucrase/invertase"/>
    <property type="match status" value="2"/>
</dbReference>
<comment type="caution">
    <text evidence="4">The sequence shown here is derived from an EMBL/GenBank/DDBJ whole genome shotgun (WGS) entry which is preliminary data.</text>
</comment>
<dbReference type="CDD" id="cd18614">
    <property type="entry name" value="GH130"/>
    <property type="match status" value="1"/>
</dbReference>
<dbReference type="EMBL" id="MHKM01000031">
    <property type="protein sequence ID" value="OGY90938.1"/>
    <property type="molecule type" value="Genomic_DNA"/>
</dbReference>
<evidence type="ECO:0008006" key="6">
    <source>
        <dbReference type="Google" id="ProtNLM"/>
    </source>
</evidence>
<evidence type="ECO:0000256" key="1">
    <source>
        <dbReference type="ARBA" id="ARBA00022676"/>
    </source>
</evidence>
<comment type="similarity">
    <text evidence="3">Belongs to the glycosyl hydrolase 130 family.</text>
</comment>
<evidence type="ECO:0000313" key="4">
    <source>
        <dbReference type="EMBL" id="OGY90938.1"/>
    </source>
</evidence>
<dbReference type="Proteomes" id="UP000178248">
    <property type="component" value="Unassembled WGS sequence"/>
</dbReference>
<organism evidence="4 5">
    <name type="scientific">Candidatus Komeilibacteria bacterium RIFCSPLOWO2_01_FULL_52_15</name>
    <dbReference type="NCBI Taxonomy" id="1798551"/>
    <lineage>
        <taxon>Bacteria</taxon>
        <taxon>Candidatus Komeiliibacteriota</taxon>
    </lineage>
</organism>
<dbReference type="AlphaFoldDB" id="A0A1G2BPC7"/>
<reference evidence="4 5" key="1">
    <citation type="journal article" date="2016" name="Nat. Commun.">
        <title>Thousands of microbial genomes shed light on interconnected biogeochemical processes in an aquifer system.</title>
        <authorList>
            <person name="Anantharaman K."/>
            <person name="Brown C.T."/>
            <person name="Hug L.A."/>
            <person name="Sharon I."/>
            <person name="Castelle C.J."/>
            <person name="Probst A.J."/>
            <person name="Thomas B.C."/>
            <person name="Singh A."/>
            <person name="Wilkins M.J."/>
            <person name="Karaoz U."/>
            <person name="Brodie E.L."/>
            <person name="Williams K.H."/>
            <person name="Hubbard S.S."/>
            <person name="Banfield J.F."/>
        </authorList>
    </citation>
    <scope>NUCLEOTIDE SEQUENCE [LARGE SCALE GENOMIC DNA]</scope>
</reference>
<sequence length="605" mass="69336">MQEAAVVARDNRVFLLYRKKRTGYKSFTIAVSDDGIHFRDTGETAELRAENGLLRNLNECASFRVTSHEDVFFMSYTHQRRAKKRTLNIATAHDVNFWLTHGHFADIEHSSALVETAMPEHRYLMFFGDKQIHLASSHNMHQWHIYNKPVLQPRPGHFDEHPLEVARARITDKGIELTYYSKKRVKLRTVYSIGIAVFDPHRPTKCIWRSEAPVWEQPGSWRNAVKPIGTADVRDQTLYYWQDRYGHLFVSLCVPGDKLAALEVEHRPELMRHDGNPIIRPNSGHAWESKATFNPAAVYENGRVHVMYRAIGDSDLSVLGYASSPDGIHFDERLSDPVYVPRDGYEGLKVSHDGIPNQYQSGGTWGGCEDPRLTRIGDRYYMTYVAYNGWNYPRVALTSIAVKDFLAHRWRWKKAVLLSPSNEVHKNWVLFPEKVKGKYALMHSISPDILIEYFNSLNDLEGRTKVIRSRYGRASRTGNWDNWIRGAGSPPLRTEQGWLLFYHAMDVRDPNRYKLGAMILDINDPTKVLCRSKVPILSPDAHYENHGMKSGIIYSCGAVVKDKDLLIYYGGADTVACVARAPIQEFLKKLVMHREPTLEVAQVTP</sequence>
<accession>A0A1G2BPC7</accession>
<evidence type="ECO:0000256" key="2">
    <source>
        <dbReference type="ARBA" id="ARBA00022679"/>
    </source>
</evidence>
<dbReference type="Pfam" id="PF04041">
    <property type="entry name" value="Glyco_hydro_130"/>
    <property type="match status" value="2"/>
</dbReference>
<dbReference type="InterPro" id="IPR023296">
    <property type="entry name" value="Glyco_hydro_beta-prop_sf"/>
</dbReference>
<evidence type="ECO:0000313" key="5">
    <source>
        <dbReference type="Proteomes" id="UP000178248"/>
    </source>
</evidence>
<evidence type="ECO:0000256" key="3">
    <source>
        <dbReference type="ARBA" id="ARBA00024356"/>
    </source>
</evidence>
<protein>
    <recommendedName>
        <fullName evidence="6">Glycosidase</fullName>
    </recommendedName>
</protein>
<keyword evidence="2" id="KW-0808">Transferase</keyword>
<name>A0A1G2BPC7_9BACT</name>
<dbReference type="InterPro" id="IPR007184">
    <property type="entry name" value="Mannoside_phosphorylase"/>
</dbReference>
<dbReference type="STRING" id="1798551.A3B30_03570"/>
<proteinExistence type="inferred from homology"/>
<dbReference type="GO" id="GO:0016757">
    <property type="term" value="F:glycosyltransferase activity"/>
    <property type="evidence" value="ECO:0007669"/>
    <property type="project" value="UniProtKB-KW"/>
</dbReference>
<dbReference type="PANTHER" id="PTHR34106:SF5">
    <property type="entry name" value="GLYCOSIDASE"/>
    <property type="match status" value="1"/>
</dbReference>
<gene>
    <name evidence="4" type="ORF">A3B30_03570</name>
</gene>
<dbReference type="PANTHER" id="PTHR34106">
    <property type="entry name" value="GLYCOSIDASE"/>
    <property type="match status" value="1"/>
</dbReference>
<keyword evidence="1" id="KW-0328">Glycosyltransferase</keyword>
<dbReference type="Gene3D" id="2.115.10.20">
    <property type="entry name" value="Glycosyl hydrolase domain, family 43"/>
    <property type="match status" value="2"/>
</dbReference>